<gene>
    <name evidence="7" type="ORF">J8273_0049</name>
</gene>
<dbReference type="Pfam" id="PF16507">
    <property type="entry name" value="HEAT_PSME4_mid"/>
    <property type="match status" value="1"/>
</dbReference>
<dbReference type="OrthoDB" id="17907at2759"/>
<keyword evidence="2" id="KW-0677">Repeat</keyword>
<feature type="domain" description="Proteasome activator complex subunit 4 C-terminal" evidence="5">
    <location>
        <begin position="1752"/>
        <end position="1833"/>
    </location>
</feature>
<protein>
    <submittedName>
        <fullName evidence="7">Uncharacterized protein</fullName>
    </submittedName>
</protein>
<dbReference type="InterPro" id="IPR016024">
    <property type="entry name" value="ARM-type_fold"/>
</dbReference>
<organism evidence="7 8">
    <name type="scientific">Carpediemonas membranifera</name>
    <dbReference type="NCBI Taxonomy" id="201153"/>
    <lineage>
        <taxon>Eukaryota</taxon>
        <taxon>Metamonada</taxon>
        <taxon>Carpediemonas-like organisms</taxon>
        <taxon>Carpediemonas</taxon>
    </lineage>
</organism>
<dbReference type="InterPro" id="IPR032430">
    <property type="entry name" value="Blm10_mid"/>
</dbReference>
<keyword evidence="4" id="KW-0234">DNA repair</keyword>
<comment type="similarity">
    <text evidence="1">Belongs to the BLM10 family.</text>
</comment>
<name>A0A8J6BCX3_9EUKA</name>
<evidence type="ECO:0000256" key="1">
    <source>
        <dbReference type="ARBA" id="ARBA00005739"/>
    </source>
</evidence>
<sequence>MPIRDKLNWNDLAPPAYKDRLKEEKQRLATQHLNTLETALATRDWDCIEDWCNRLPAVCNIRQNMTEAQAVRFVTLAIQAAGDGFLPPETAGELWHNTAHIMTRRPPLPIQLDWRPLLEYSHSVYHSSYHTVSDAAMVGFSLAHQAFIPKARKFFSPRALGEILDYCRPLLVPGHPDSALGAVLLAMFAPVKFTRTNLARYCKEQGLDKTVAQDVDRMTSRELHALVHPTLLPVYTEIVETLVALPYVRRLGLPAIRLIADIAANVPGMDWTDAVPKVMARFAPVVQDRGSDLKTPRAPAPFAVSRILCAVMGGYIHQLESLSRFIVYGVLDTPGGVDTVLRLLRGFAPVFFPRQRPDRGISNAATLLTGIARALCLRYCRASQRPKYRPAVAPMGPGVVGKVVAAMAPIVIRGAHFDDEDIAASCRLALRDLCQLRPLEVIPLALVTISDDLANQEDSAMCNAALVMLTDLIDVVVDLRRVPMLPALLPPVLDQLLLAIDPNDPEKTGTALNALREVLFTITIGHCTLPASPQTTWERAWTAGLTQDPEAVSMLCDYLTDWGRALFHTLLDKTESLTKEAGLVHFHRATLQALLHSCGPELQQEFISATIARFRTPDSRSFAGMLNSIVSCARVDPGTLWTRVWAICQPKLWKDDACTTPHKFNGKTTWYLGMLSAACVTVTEGGFADKLEAGLISLLAKWEEMPTKTLRSLAKTARAFMSGQCALVVTNWLSIDPAFAARPDHPLAWGVSCSKITPDAPPATKQVNIAWRCPTDSDFDSSSRVFVALAAIGTQFTAQTDVEGANKALYALRIMAKMARLVWPSPPGARHAGFPRPTIAHAPFCRTTVLCGRRGELKADDETKREREHADDEWDTDRLLDELIKANEHIRATRPDDTKQLKRSIKLLAATILAGRVDFDKVSGDVNTVKSRAMMKSDATRNEAVVSRYTACLRAAARHTVRGTHVALDLGDGSTTLRALEAIVQSQRSRYSDVHAVAATVFDNMTQADPHLSRFMRRRAVELLEEDAKPFLESGTVLDHNAEAGRTVGALYLLCGADTMRETIDHVGPLMMRYMKAKAVFEDNDKVQQCGNMADSVLQATTTTGQMLKLPDPSLKMRNSTVYQDGALIRGILAVPAADIEIAQAFITERNRARSQAVFDLLCQSIEKMGPDTSRQAVNLDGAFTYSLPGDGRPIPVGLAVAMIARMTDEDPLTEQVTFARLSVIAQALRPVYPRLGQDSSRRATGIHGFGLPLGVGGVWPESYGRRISADQWTVLIEQFKEDEETWRQTAFIDGVSAKGPSPWDAVHDYTRPAAPMPLGVTADCTDIHGPVMTADSFAEVITAVATKVLPVIVKRALDKDIAPDSTEGGPSAVRVKVLHMLTQVGGATAAMAFLEAAKPCLLSEKQHCQFVGMEVVMATLLGMKHSPDSFAVNAHVCSLIDSSLAACPSVADVWANHLWPYIGNSDPRRVKGVVDHFLDPAWLYPGNLREVDEAARHAVARSMLIALETRARPWIHHLLRPAADTVLCNTAGKSLRETRAAMLGTLLLQMGVEGEDGAIRRDVPLSGTAGEVMAEVIAAFQEWDQTRDDYAVTSPEGLALQGRIQSLLRVAMYAAGPAAAAHAVDLCAVAIVATTVDSIATIIVSKFITLSEDKPAVIRALAAIAQTARHWRSRVAVLTAIMNIKRASIKFELGDEIGRMLLDMTLSCLTDRQPEVSTHAAIVLEMLVFDMTAAEILAVRDTIAKIEEPTARVKGLDAIIRCCPYHAATWLPATVMLLCDAGRGSEEAGKLAENALSAYKRSHAEHWQEERQCFTRRELDAIETVFTAPSHYT</sequence>
<keyword evidence="3" id="KW-0227">DNA damage</keyword>
<dbReference type="InterPro" id="IPR035309">
    <property type="entry name" value="PSME4"/>
</dbReference>
<evidence type="ECO:0000259" key="6">
    <source>
        <dbReference type="Pfam" id="PF16507"/>
    </source>
</evidence>
<dbReference type="GO" id="GO:0006281">
    <property type="term" value="P:DNA repair"/>
    <property type="evidence" value="ECO:0007669"/>
    <property type="project" value="UniProtKB-KW"/>
</dbReference>
<accession>A0A8J6BCX3</accession>
<dbReference type="SUPFAM" id="SSF48371">
    <property type="entry name" value="ARM repeat"/>
    <property type="match status" value="2"/>
</dbReference>
<dbReference type="GO" id="GO:0010499">
    <property type="term" value="P:proteasomal ubiquitin-independent protein catabolic process"/>
    <property type="evidence" value="ECO:0007669"/>
    <property type="project" value="TreeGrafter"/>
</dbReference>
<keyword evidence="8" id="KW-1185">Reference proteome</keyword>
<comment type="caution">
    <text evidence="7">The sequence shown here is derived from an EMBL/GenBank/DDBJ whole genome shotgun (WGS) entry which is preliminary data.</text>
</comment>
<dbReference type="PANTHER" id="PTHR32170:SF3">
    <property type="entry name" value="PROTEASOME ACTIVATOR COMPLEX SUBUNIT 4"/>
    <property type="match status" value="1"/>
</dbReference>
<feature type="domain" description="Proteasome activator Blm10 middle HEAT repeats region" evidence="6">
    <location>
        <begin position="393"/>
        <end position="531"/>
    </location>
</feature>
<dbReference type="GO" id="GO:0005634">
    <property type="term" value="C:nucleus"/>
    <property type="evidence" value="ECO:0007669"/>
    <property type="project" value="TreeGrafter"/>
</dbReference>
<evidence type="ECO:0000313" key="8">
    <source>
        <dbReference type="Proteomes" id="UP000717585"/>
    </source>
</evidence>
<dbReference type="EMBL" id="JAHDYR010000012">
    <property type="protein sequence ID" value="KAG9394842.1"/>
    <property type="molecule type" value="Genomic_DNA"/>
</dbReference>
<evidence type="ECO:0000256" key="3">
    <source>
        <dbReference type="ARBA" id="ARBA00022763"/>
    </source>
</evidence>
<dbReference type="Pfam" id="PF11919">
    <property type="entry name" value="PSME4_C"/>
    <property type="match status" value="1"/>
</dbReference>
<evidence type="ECO:0000256" key="4">
    <source>
        <dbReference type="ARBA" id="ARBA00023204"/>
    </source>
</evidence>
<dbReference type="GO" id="GO:0005829">
    <property type="term" value="C:cytosol"/>
    <property type="evidence" value="ECO:0007669"/>
    <property type="project" value="TreeGrafter"/>
</dbReference>
<evidence type="ECO:0000256" key="2">
    <source>
        <dbReference type="ARBA" id="ARBA00022737"/>
    </source>
</evidence>
<evidence type="ECO:0000313" key="7">
    <source>
        <dbReference type="EMBL" id="KAG9394842.1"/>
    </source>
</evidence>
<proteinExistence type="inferred from homology"/>
<reference evidence="7" key="1">
    <citation type="submission" date="2021-05" db="EMBL/GenBank/DDBJ databases">
        <title>A free-living protist that lacks canonical eukaryotic 1 DNA replication and segregation systems.</title>
        <authorList>
            <person name="Salas-Leiva D.E."/>
            <person name="Tromer E.C."/>
            <person name="Curtis B.A."/>
            <person name="Jerlstrom-Hultqvist J."/>
            <person name="Kolisko M."/>
            <person name="Yi Z."/>
            <person name="Salas-Leiva J.S."/>
            <person name="Gallot-Lavallee L."/>
            <person name="Kops G.J.P.L."/>
            <person name="Archibald J.M."/>
            <person name="Simpson A.G.B."/>
            <person name="Roger A.J."/>
        </authorList>
    </citation>
    <scope>NUCLEOTIDE SEQUENCE</scope>
    <source>
        <strain evidence="7">BICM</strain>
    </source>
</reference>
<dbReference type="Proteomes" id="UP000717585">
    <property type="component" value="Unassembled WGS sequence"/>
</dbReference>
<dbReference type="GO" id="GO:0016504">
    <property type="term" value="F:peptidase activator activity"/>
    <property type="evidence" value="ECO:0007669"/>
    <property type="project" value="InterPro"/>
</dbReference>
<dbReference type="InterPro" id="IPR021843">
    <property type="entry name" value="PSME4_C"/>
</dbReference>
<dbReference type="GO" id="GO:0070628">
    <property type="term" value="F:proteasome binding"/>
    <property type="evidence" value="ECO:0007669"/>
    <property type="project" value="InterPro"/>
</dbReference>
<evidence type="ECO:0000259" key="5">
    <source>
        <dbReference type="Pfam" id="PF11919"/>
    </source>
</evidence>
<dbReference type="PANTHER" id="PTHR32170">
    <property type="entry name" value="PROTEASOME ACTIVATOR COMPLEX SUBUNIT 4"/>
    <property type="match status" value="1"/>
</dbReference>